<reference evidence="1" key="1">
    <citation type="journal article" date="2014" name="Int. J. Syst. Evol. Microbiol.">
        <title>Complete genome sequence of Corynebacterium casei LMG S-19264T (=DSM 44701T), isolated from a smear-ripened cheese.</title>
        <authorList>
            <consortium name="US DOE Joint Genome Institute (JGI-PGF)"/>
            <person name="Walter F."/>
            <person name="Albersmeier A."/>
            <person name="Kalinowski J."/>
            <person name="Ruckert C."/>
        </authorList>
    </citation>
    <scope>NUCLEOTIDE SEQUENCE</scope>
    <source>
        <strain evidence="1">CGMCC 1.16134</strain>
    </source>
</reference>
<sequence>MEKKTVAQLIQSMVLLSKRFYSLSYFIEELNKYLPYENASEHFDILKKLRRILDYID</sequence>
<dbReference type="Proteomes" id="UP000637643">
    <property type="component" value="Unassembled WGS sequence"/>
</dbReference>
<accession>A0A917FVM6</accession>
<name>A0A917FVM6_9BACL</name>
<proteinExistence type="predicted"/>
<organism evidence="1 2">
    <name type="scientific">Paenibacillus albidus</name>
    <dbReference type="NCBI Taxonomy" id="2041023"/>
    <lineage>
        <taxon>Bacteria</taxon>
        <taxon>Bacillati</taxon>
        <taxon>Bacillota</taxon>
        <taxon>Bacilli</taxon>
        <taxon>Bacillales</taxon>
        <taxon>Paenibacillaceae</taxon>
        <taxon>Paenibacillus</taxon>
    </lineage>
</organism>
<evidence type="ECO:0000313" key="1">
    <source>
        <dbReference type="EMBL" id="GGG07050.1"/>
    </source>
</evidence>
<keyword evidence="2" id="KW-1185">Reference proteome</keyword>
<dbReference type="AlphaFoldDB" id="A0A917FVM6"/>
<dbReference type="EMBL" id="BMKR01000042">
    <property type="protein sequence ID" value="GGG07050.1"/>
    <property type="molecule type" value="Genomic_DNA"/>
</dbReference>
<reference evidence="1" key="2">
    <citation type="submission" date="2020-09" db="EMBL/GenBank/DDBJ databases">
        <authorList>
            <person name="Sun Q."/>
            <person name="Zhou Y."/>
        </authorList>
    </citation>
    <scope>NUCLEOTIDE SEQUENCE</scope>
    <source>
        <strain evidence="1">CGMCC 1.16134</strain>
    </source>
</reference>
<comment type="caution">
    <text evidence="1">The sequence shown here is derived from an EMBL/GenBank/DDBJ whole genome shotgun (WGS) entry which is preliminary data.</text>
</comment>
<evidence type="ECO:0000313" key="2">
    <source>
        <dbReference type="Proteomes" id="UP000637643"/>
    </source>
</evidence>
<protein>
    <submittedName>
        <fullName evidence="1">Uncharacterized protein</fullName>
    </submittedName>
</protein>
<gene>
    <name evidence="1" type="ORF">GCM10010912_59640</name>
</gene>